<proteinExistence type="predicted"/>
<organism evidence="1 2">
    <name type="scientific">Trichophyton tonsurans (strain CBS 112818)</name>
    <name type="common">Scalp ringworm fungus</name>
    <dbReference type="NCBI Taxonomy" id="647933"/>
    <lineage>
        <taxon>Eukaryota</taxon>
        <taxon>Fungi</taxon>
        <taxon>Dikarya</taxon>
        <taxon>Ascomycota</taxon>
        <taxon>Pezizomycotina</taxon>
        <taxon>Eurotiomycetes</taxon>
        <taxon>Eurotiomycetidae</taxon>
        <taxon>Onygenales</taxon>
        <taxon>Arthrodermataceae</taxon>
        <taxon>Trichophyton</taxon>
    </lineage>
</organism>
<dbReference type="AlphaFoldDB" id="F2SAA0"/>
<gene>
    <name evidence="1" type="ORF">TESG_07805</name>
</gene>
<dbReference type="EMBL" id="GG698541">
    <property type="protein sequence ID" value="EGE00500.1"/>
    <property type="molecule type" value="Genomic_DNA"/>
</dbReference>
<evidence type="ECO:0000313" key="2">
    <source>
        <dbReference type="Proteomes" id="UP000009172"/>
    </source>
</evidence>
<accession>F2SAA0</accession>
<name>F2SAA0_TRIT1</name>
<dbReference type="Proteomes" id="UP000009172">
    <property type="component" value="Unassembled WGS sequence"/>
</dbReference>
<evidence type="ECO:0000313" key="1">
    <source>
        <dbReference type="EMBL" id="EGE00500.1"/>
    </source>
</evidence>
<reference evidence="2" key="1">
    <citation type="journal article" date="2012" name="MBio">
        <title>Comparative genome analysis of Trichophyton rubrum and related dermatophytes reveals candidate genes involved in infection.</title>
        <authorList>
            <person name="Martinez D.A."/>
            <person name="Oliver B.G."/>
            <person name="Graeser Y."/>
            <person name="Goldberg J.M."/>
            <person name="Li W."/>
            <person name="Martinez-Rossi N.M."/>
            <person name="Monod M."/>
            <person name="Shelest E."/>
            <person name="Barton R.C."/>
            <person name="Birch E."/>
            <person name="Brakhage A.A."/>
            <person name="Chen Z."/>
            <person name="Gurr S.J."/>
            <person name="Heiman D."/>
            <person name="Heitman J."/>
            <person name="Kosti I."/>
            <person name="Rossi A."/>
            <person name="Saif S."/>
            <person name="Samalova M."/>
            <person name="Saunders C.W."/>
            <person name="Shea T."/>
            <person name="Summerbell R.C."/>
            <person name="Xu J."/>
            <person name="Young S."/>
            <person name="Zeng Q."/>
            <person name="Birren B.W."/>
            <person name="Cuomo C.A."/>
            <person name="White T.C."/>
        </authorList>
    </citation>
    <scope>NUCLEOTIDE SEQUENCE [LARGE SCALE GENOMIC DNA]</scope>
    <source>
        <strain evidence="2">CBS 112818</strain>
    </source>
</reference>
<keyword evidence="2" id="KW-1185">Reference proteome</keyword>
<protein>
    <submittedName>
        <fullName evidence="1">Uncharacterized protein</fullName>
    </submittedName>
</protein>
<dbReference type="HOGENOM" id="CLU_1876903_0_0_1"/>
<sequence>MKGQYTDQGPCHTRVFSTLRFPDVSTVKCTQPVAAGKRERRCGEVGFAVKVDQSWLLLLLAFFGGRNNLHPWICVWHVKRLTRQTRPLAEKTHFSGVPSPTPYTSTLVPIISLPHTPYAVQGGYGMRRKSFHLARGQLVSLICV</sequence>